<dbReference type="SUPFAM" id="SSF103239">
    <property type="entry name" value="MoaD-related protein, C-terminal domain"/>
    <property type="match status" value="1"/>
</dbReference>
<evidence type="ECO:0000313" key="3">
    <source>
        <dbReference type="Proteomes" id="UP000614469"/>
    </source>
</evidence>
<dbReference type="Pfam" id="PF09189">
    <property type="entry name" value="MoaD_arch"/>
    <property type="match status" value="1"/>
</dbReference>
<gene>
    <name evidence="2" type="ORF">H8E29_08185</name>
</gene>
<name>A0A8J6NKA5_9CHLR</name>
<evidence type="ECO:0000313" key="2">
    <source>
        <dbReference type="EMBL" id="MBC8335227.1"/>
    </source>
</evidence>
<dbReference type="InterPro" id="IPR015272">
    <property type="entry name" value="MoadD_C"/>
</dbReference>
<evidence type="ECO:0000259" key="1">
    <source>
        <dbReference type="Pfam" id="PF09189"/>
    </source>
</evidence>
<sequence>MKTIIREMRGIPFFLLKEYLEEMGGKSLNENQVQGPGWTVDMSRMEPFKIGSLSIGQTLLEIQIEDHAVDDFLKVFGQKTLRAGG</sequence>
<dbReference type="Proteomes" id="UP000614469">
    <property type="component" value="Unassembled WGS sequence"/>
</dbReference>
<accession>A0A8J6NKA5</accession>
<protein>
    <submittedName>
        <fullName evidence="2">DUF1952 domain-containing protein</fullName>
    </submittedName>
</protein>
<organism evidence="2 3">
    <name type="scientific">Candidatus Desulfolinea nitratireducens</name>
    <dbReference type="NCBI Taxonomy" id="2841698"/>
    <lineage>
        <taxon>Bacteria</taxon>
        <taxon>Bacillati</taxon>
        <taxon>Chloroflexota</taxon>
        <taxon>Anaerolineae</taxon>
        <taxon>Anaerolineales</taxon>
        <taxon>Anaerolineales incertae sedis</taxon>
        <taxon>Candidatus Desulfolinea</taxon>
    </lineage>
</organism>
<dbReference type="EMBL" id="JACNJN010000096">
    <property type="protein sequence ID" value="MBC8335227.1"/>
    <property type="molecule type" value="Genomic_DNA"/>
</dbReference>
<dbReference type="AlphaFoldDB" id="A0A8J6NKA5"/>
<comment type="caution">
    <text evidence="2">The sequence shown here is derived from an EMBL/GenBank/DDBJ whole genome shotgun (WGS) entry which is preliminary data.</text>
</comment>
<feature type="domain" description="Molybdopterin cofactor biosynthesis MoaD-related C-terminal" evidence="1">
    <location>
        <begin position="6"/>
        <end position="85"/>
    </location>
</feature>
<dbReference type="InterPro" id="IPR036473">
    <property type="entry name" value="Mopterin_CF_MoaD-rel_C_sf"/>
</dbReference>
<proteinExistence type="predicted"/>
<reference evidence="2 3" key="1">
    <citation type="submission" date="2020-08" db="EMBL/GenBank/DDBJ databases">
        <title>Bridging the membrane lipid divide: bacteria of the FCB group superphylum have the potential to synthesize archaeal ether lipids.</title>
        <authorList>
            <person name="Villanueva L."/>
            <person name="Von Meijenfeldt F.A.B."/>
            <person name="Westbye A.B."/>
            <person name="Yadav S."/>
            <person name="Hopmans E.C."/>
            <person name="Dutilh B.E."/>
            <person name="Sinninghe Damste J.S."/>
        </authorList>
    </citation>
    <scope>NUCLEOTIDE SEQUENCE [LARGE SCALE GENOMIC DNA]</scope>
    <source>
        <strain evidence="2">NIOZ-UU36</strain>
    </source>
</reference>
<dbReference type="Gene3D" id="3.30.1370.80">
    <property type="entry name" value="Molybdopterin cofactor biosynthesis MoaD-related, C-terminal domain"/>
    <property type="match status" value="1"/>
</dbReference>